<dbReference type="EMBL" id="CM008962">
    <property type="protein sequence ID" value="PNW88560.1"/>
    <property type="molecule type" value="Genomic_DNA"/>
</dbReference>
<evidence type="ECO:0000256" key="2">
    <source>
        <dbReference type="ARBA" id="ARBA00016066"/>
    </source>
</evidence>
<feature type="compositionally biased region" description="Low complexity" evidence="7">
    <location>
        <begin position="428"/>
        <end position="448"/>
    </location>
</feature>
<dbReference type="PANTHER" id="PTHR12830:SF9">
    <property type="entry name" value="ANAPHASE-PROMOTING COMPLEX SUBUNIT 5"/>
    <property type="match status" value="1"/>
</dbReference>
<dbReference type="RefSeq" id="XP_042928613.1">
    <property type="nucleotide sequence ID" value="XM_043058699.1"/>
</dbReference>
<name>A0A2K3E6Z1_CHLRE</name>
<dbReference type="InterPro" id="IPR037679">
    <property type="entry name" value="Apc5"/>
</dbReference>
<feature type="region of interest" description="Disordered" evidence="7">
    <location>
        <begin position="235"/>
        <end position="260"/>
    </location>
</feature>
<dbReference type="GO" id="GO:0070979">
    <property type="term" value="P:protein K11-linked ubiquitination"/>
    <property type="evidence" value="ECO:0000318"/>
    <property type="project" value="GO_Central"/>
</dbReference>
<keyword evidence="4" id="KW-0498">Mitosis</keyword>
<dbReference type="PaxDb" id="3055-EDP09363"/>
<dbReference type="Proteomes" id="UP000006906">
    <property type="component" value="Chromosome 1"/>
</dbReference>
<dbReference type="InParanoid" id="A0A2K3E6Z1"/>
<dbReference type="OMA" id="HDVEPSD"/>
<evidence type="ECO:0000259" key="8">
    <source>
        <dbReference type="Pfam" id="PF12862"/>
    </source>
</evidence>
<dbReference type="GO" id="GO:0005680">
    <property type="term" value="C:anaphase-promoting complex"/>
    <property type="evidence" value="ECO:0000318"/>
    <property type="project" value="GO_Central"/>
</dbReference>
<dbReference type="Gramene" id="PNW88560">
    <property type="protein sequence ID" value="PNW88560"/>
    <property type="gene ID" value="CHLRE_01g034650v5"/>
</dbReference>
<sequence>MASNVQPEEVYLSVLVHFFVHPPPADTLRNQDKRSVSRQLAVFLLKELKEPDSAVFPTLQQLCGKLRQRLGQLGSAIVSCLEVTLRNIRTPHDLYKLFDILGKLLVRSSDPRAQNLQGNAVAGLDPLSPLGLFLRRVRVRFLAMPFEAAAQLHTAITAEGAVAAAAAAAAAGGEPGAAAMGSAEAAADGGALRDRAGLEAFAASLLRRINQQGPGLPQSALDDVLAPLEAGAAGPGPGSAAAAGGEGGGGGGGGGGGESERLPLARMVRLQSALRHRDYTAALDLLHSYYNTMGTGGAGGRTRNTAGLLSLSAMHAGLGHTSEALQALNEAMRLAQQAGDGAALLQALALLCSLLAATAPGAPGLPPHGPAALRSGAAHHVQLLRMLRRCGERGRELRQPALVAFAALATARFALQHDVEPSDSGLHAPPGSLTASAPAPAPAAGGAAAAGAGAQDAWGAGGGGGGSGEMRPAPLMVATAVRDTLALATAASLSAAAPAAPPPPPPADGAIPARAAAAASDLYPSPALFDRSLPRGAAAAAADAVQEMAGAAHLLQSAAWGVHGHGTLERVHTLMYLTAYGDPRLGGGAAARFEDRGAACAQLLAAAARRGPAAAAAAARACFGYLSSPWWTGAAAGGAAAAEPPPGSEGPAALGQEEQGEEERGGGLALWGGPALAAAWLCAQHDRALAVGDLAAAAALAGQLAGLADPQPHRDVDIRLEAARRGCLNLLAAGNTAAAHEAAMDLFARCADAGLQAPALRALLVLAEVHLAAGDPHGALPHVLACLLPAQPGGLNAAAGAGAAAAAAVGLAGAGLAGAAAGGAGGGVGGGGGGGGGGRSHDLLAAEALVLLCRVWHELSDGQQLQELLVLLQDALPLILAHGSSLLQARAQLTLAEMVMSSCGGAGADGDGGGGGGGDGADAGPEAEAAAGRDGGGGAGGGGALAHCYCQLQRLLGGAVQAATAAEDFRLGALAAALLAWLHHSQSAAAAREAAAARHEQLVARQEAAEASAGAEGRPLWTASVLPEGASGWGAGAGLGAGMGGGVAAVMLGAGAGVGAARG</sequence>
<dbReference type="AlphaFoldDB" id="A0A2K3E6Z1"/>
<gene>
    <name evidence="9" type="ORF">CHLRE_01g034650v5</name>
</gene>
<dbReference type="GO" id="GO:0051301">
    <property type="term" value="P:cell division"/>
    <property type="evidence" value="ECO:0007669"/>
    <property type="project" value="UniProtKB-KW"/>
</dbReference>
<keyword evidence="6" id="KW-0131">Cell cycle</keyword>
<comment type="similarity">
    <text evidence="1">Belongs to the APC5 family.</text>
</comment>
<feature type="domain" description="Anaphase-promoting complex subunit 5" evidence="8">
    <location>
        <begin position="267"/>
        <end position="356"/>
    </location>
</feature>
<evidence type="ECO:0000256" key="6">
    <source>
        <dbReference type="ARBA" id="ARBA00023306"/>
    </source>
</evidence>
<keyword evidence="5" id="KW-0833">Ubl conjugation pathway</keyword>
<proteinExistence type="inferred from homology"/>
<dbReference type="OrthoDB" id="547818at2759"/>
<feature type="region of interest" description="Disordered" evidence="7">
    <location>
        <begin position="420"/>
        <end position="448"/>
    </location>
</feature>
<dbReference type="InterPro" id="IPR026000">
    <property type="entry name" value="Apc5_dom"/>
</dbReference>
<dbReference type="GeneID" id="5715444"/>
<accession>A0A2K3E6Z1</accession>
<dbReference type="Pfam" id="PF12862">
    <property type="entry name" value="ANAPC5"/>
    <property type="match status" value="1"/>
</dbReference>
<feature type="compositionally biased region" description="Gly residues" evidence="7">
    <location>
        <begin position="244"/>
        <end position="257"/>
    </location>
</feature>
<protein>
    <recommendedName>
        <fullName evidence="2">Anaphase-promoting complex subunit 5</fullName>
    </recommendedName>
</protein>
<dbReference type="GO" id="GO:0045842">
    <property type="term" value="P:positive regulation of mitotic metaphase/anaphase transition"/>
    <property type="evidence" value="ECO:0000318"/>
    <property type="project" value="GO_Central"/>
</dbReference>
<evidence type="ECO:0000256" key="5">
    <source>
        <dbReference type="ARBA" id="ARBA00022786"/>
    </source>
</evidence>
<dbReference type="FunCoup" id="A0A2K3E6Z1">
    <property type="interactions" value="1308"/>
</dbReference>
<feature type="compositionally biased region" description="Gly residues" evidence="7">
    <location>
        <begin position="910"/>
        <end position="921"/>
    </location>
</feature>
<organism evidence="9 10">
    <name type="scientific">Chlamydomonas reinhardtii</name>
    <name type="common">Chlamydomonas smithii</name>
    <dbReference type="NCBI Taxonomy" id="3055"/>
    <lineage>
        <taxon>Eukaryota</taxon>
        <taxon>Viridiplantae</taxon>
        <taxon>Chlorophyta</taxon>
        <taxon>core chlorophytes</taxon>
        <taxon>Chlorophyceae</taxon>
        <taxon>CS clade</taxon>
        <taxon>Chlamydomonadales</taxon>
        <taxon>Chlamydomonadaceae</taxon>
        <taxon>Chlamydomonas</taxon>
    </lineage>
</organism>
<dbReference type="PANTHER" id="PTHR12830">
    <property type="entry name" value="ANAPHASE-PROMOTING COMPLEX SUBUNIT 5"/>
    <property type="match status" value="1"/>
</dbReference>
<dbReference type="GO" id="GO:0031145">
    <property type="term" value="P:anaphase-promoting complex-dependent catabolic process"/>
    <property type="evidence" value="ECO:0000318"/>
    <property type="project" value="GO_Central"/>
</dbReference>
<evidence type="ECO:0000256" key="1">
    <source>
        <dbReference type="ARBA" id="ARBA00007450"/>
    </source>
</evidence>
<keyword evidence="10" id="KW-1185">Reference proteome</keyword>
<evidence type="ECO:0000313" key="9">
    <source>
        <dbReference type="EMBL" id="PNW88560.1"/>
    </source>
</evidence>
<evidence type="ECO:0000256" key="3">
    <source>
        <dbReference type="ARBA" id="ARBA00022618"/>
    </source>
</evidence>
<evidence type="ECO:0000313" key="10">
    <source>
        <dbReference type="Proteomes" id="UP000006906"/>
    </source>
</evidence>
<evidence type="ECO:0000256" key="7">
    <source>
        <dbReference type="SAM" id="MobiDB-lite"/>
    </source>
</evidence>
<feature type="compositionally biased region" description="Low complexity" evidence="7">
    <location>
        <begin position="922"/>
        <end position="932"/>
    </location>
</feature>
<dbReference type="KEGG" id="cre:CHLRE_01g034650v5"/>
<dbReference type="ExpressionAtlas" id="A0A2K3E6Z1">
    <property type="expression patterns" value="baseline"/>
</dbReference>
<dbReference type="STRING" id="3055.A0A2K3E6Z1"/>
<keyword evidence="3" id="KW-0132">Cell division</keyword>
<feature type="region of interest" description="Disordered" evidence="7">
    <location>
        <begin position="910"/>
        <end position="936"/>
    </location>
</feature>
<feature type="region of interest" description="Disordered" evidence="7">
    <location>
        <begin position="636"/>
        <end position="667"/>
    </location>
</feature>
<reference evidence="9 10" key="1">
    <citation type="journal article" date="2007" name="Science">
        <title>The Chlamydomonas genome reveals the evolution of key animal and plant functions.</title>
        <authorList>
            <person name="Merchant S.S."/>
            <person name="Prochnik S.E."/>
            <person name="Vallon O."/>
            <person name="Harris E.H."/>
            <person name="Karpowicz S.J."/>
            <person name="Witman G.B."/>
            <person name="Terry A."/>
            <person name="Salamov A."/>
            <person name="Fritz-Laylin L.K."/>
            <person name="Marechal-Drouard L."/>
            <person name="Marshall W.F."/>
            <person name="Qu L.H."/>
            <person name="Nelson D.R."/>
            <person name="Sanderfoot A.A."/>
            <person name="Spalding M.H."/>
            <person name="Kapitonov V.V."/>
            <person name="Ren Q."/>
            <person name="Ferris P."/>
            <person name="Lindquist E."/>
            <person name="Shapiro H."/>
            <person name="Lucas S.M."/>
            <person name="Grimwood J."/>
            <person name="Schmutz J."/>
            <person name="Cardol P."/>
            <person name="Cerutti H."/>
            <person name="Chanfreau G."/>
            <person name="Chen C.L."/>
            <person name="Cognat V."/>
            <person name="Croft M.T."/>
            <person name="Dent R."/>
            <person name="Dutcher S."/>
            <person name="Fernandez E."/>
            <person name="Fukuzawa H."/>
            <person name="Gonzalez-Ballester D."/>
            <person name="Gonzalez-Halphen D."/>
            <person name="Hallmann A."/>
            <person name="Hanikenne M."/>
            <person name="Hippler M."/>
            <person name="Inwood W."/>
            <person name="Jabbari K."/>
            <person name="Kalanon M."/>
            <person name="Kuras R."/>
            <person name="Lefebvre P.A."/>
            <person name="Lemaire S.D."/>
            <person name="Lobanov A.V."/>
            <person name="Lohr M."/>
            <person name="Manuell A."/>
            <person name="Meier I."/>
            <person name="Mets L."/>
            <person name="Mittag M."/>
            <person name="Mittelmeier T."/>
            <person name="Moroney J.V."/>
            <person name="Moseley J."/>
            <person name="Napoli C."/>
            <person name="Nedelcu A.M."/>
            <person name="Niyogi K."/>
            <person name="Novoselov S.V."/>
            <person name="Paulsen I.T."/>
            <person name="Pazour G."/>
            <person name="Purton S."/>
            <person name="Ral J.P."/>
            <person name="Riano-Pachon D.M."/>
            <person name="Riekhof W."/>
            <person name="Rymarquis L."/>
            <person name="Schroda M."/>
            <person name="Stern D."/>
            <person name="Umen J."/>
            <person name="Willows R."/>
            <person name="Wilson N."/>
            <person name="Zimmer S.L."/>
            <person name="Allmer J."/>
            <person name="Balk J."/>
            <person name="Bisova K."/>
            <person name="Chen C.J."/>
            <person name="Elias M."/>
            <person name="Gendler K."/>
            <person name="Hauser C."/>
            <person name="Lamb M.R."/>
            <person name="Ledford H."/>
            <person name="Long J.C."/>
            <person name="Minagawa J."/>
            <person name="Page M.D."/>
            <person name="Pan J."/>
            <person name="Pootakham W."/>
            <person name="Roje S."/>
            <person name="Rose A."/>
            <person name="Stahlberg E."/>
            <person name="Terauchi A.M."/>
            <person name="Yang P."/>
            <person name="Ball S."/>
            <person name="Bowler C."/>
            <person name="Dieckmann C.L."/>
            <person name="Gladyshev V.N."/>
            <person name="Green P."/>
            <person name="Jorgensen R."/>
            <person name="Mayfield S."/>
            <person name="Mueller-Roeber B."/>
            <person name="Rajamani S."/>
            <person name="Sayre R.T."/>
            <person name="Brokstein P."/>
            <person name="Dubchak I."/>
            <person name="Goodstein D."/>
            <person name="Hornick L."/>
            <person name="Huang Y.W."/>
            <person name="Jhaveri J."/>
            <person name="Luo Y."/>
            <person name="Martinez D."/>
            <person name="Ngau W.C."/>
            <person name="Otillar B."/>
            <person name="Poliakov A."/>
            <person name="Porter A."/>
            <person name="Szajkowski L."/>
            <person name="Werner G."/>
            <person name="Zhou K."/>
            <person name="Grigoriev I.V."/>
            <person name="Rokhsar D.S."/>
            <person name="Grossman A.R."/>
        </authorList>
    </citation>
    <scope>NUCLEOTIDE SEQUENCE [LARGE SCALE GENOMIC DNA]</scope>
    <source>
        <strain evidence="10">CC-503</strain>
    </source>
</reference>
<evidence type="ECO:0000256" key="4">
    <source>
        <dbReference type="ARBA" id="ARBA00022776"/>
    </source>
</evidence>